<dbReference type="AlphaFoldDB" id="A0A4Y2IVC7"/>
<organism evidence="1 2">
    <name type="scientific">Araneus ventricosus</name>
    <name type="common">Orbweaver spider</name>
    <name type="synonym">Epeira ventricosa</name>
    <dbReference type="NCBI Taxonomy" id="182803"/>
    <lineage>
        <taxon>Eukaryota</taxon>
        <taxon>Metazoa</taxon>
        <taxon>Ecdysozoa</taxon>
        <taxon>Arthropoda</taxon>
        <taxon>Chelicerata</taxon>
        <taxon>Arachnida</taxon>
        <taxon>Araneae</taxon>
        <taxon>Araneomorphae</taxon>
        <taxon>Entelegynae</taxon>
        <taxon>Araneoidea</taxon>
        <taxon>Araneidae</taxon>
        <taxon>Araneus</taxon>
    </lineage>
</organism>
<protein>
    <submittedName>
        <fullName evidence="1">Uncharacterized protein</fullName>
    </submittedName>
</protein>
<dbReference type="EMBL" id="BGPR01002973">
    <property type="protein sequence ID" value="GBM81851.1"/>
    <property type="molecule type" value="Genomic_DNA"/>
</dbReference>
<keyword evidence="2" id="KW-1185">Reference proteome</keyword>
<reference evidence="1 2" key="1">
    <citation type="journal article" date="2019" name="Sci. Rep.">
        <title>Orb-weaving spider Araneus ventricosus genome elucidates the spidroin gene catalogue.</title>
        <authorList>
            <person name="Kono N."/>
            <person name="Nakamura H."/>
            <person name="Ohtoshi R."/>
            <person name="Moran D.A.P."/>
            <person name="Shinohara A."/>
            <person name="Yoshida Y."/>
            <person name="Fujiwara M."/>
            <person name="Mori M."/>
            <person name="Tomita M."/>
            <person name="Arakawa K."/>
        </authorList>
    </citation>
    <scope>NUCLEOTIDE SEQUENCE [LARGE SCALE GENOMIC DNA]</scope>
</reference>
<dbReference type="Proteomes" id="UP000499080">
    <property type="component" value="Unassembled WGS sequence"/>
</dbReference>
<name>A0A4Y2IVC7_ARAVE</name>
<sequence>MFSNEKQLQSIVSSFEFSLEMTTSPFTLSNTFALQQVHVQCPTVVTALEAAIRFSGILMPIICPAQIGRVQQALSGDFSSAYLRCPPEGFLGR</sequence>
<evidence type="ECO:0000313" key="1">
    <source>
        <dbReference type="EMBL" id="GBM81851.1"/>
    </source>
</evidence>
<evidence type="ECO:0000313" key="2">
    <source>
        <dbReference type="Proteomes" id="UP000499080"/>
    </source>
</evidence>
<accession>A0A4Y2IVC7</accession>
<comment type="caution">
    <text evidence="1">The sequence shown here is derived from an EMBL/GenBank/DDBJ whole genome shotgun (WGS) entry which is preliminary data.</text>
</comment>
<proteinExistence type="predicted"/>
<gene>
    <name evidence="1" type="ORF">AVEN_48741_1</name>
</gene>